<dbReference type="STRING" id="1424294.Gferi_02800"/>
<dbReference type="Gene3D" id="3.40.630.30">
    <property type="match status" value="1"/>
</dbReference>
<evidence type="ECO:0000313" key="3">
    <source>
        <dbReference type="Proteomes" id="UP000095743"/>
    </source>
</evidence>
<evidence type="ECO:0000259" key="1">
    <source>
        <dbReference type="PROSITE" id="PS51186"/>
    </source>
</evidence>
<dbReference type="RefSeq" id="WP_069974193.1">
    <property type="nucleotide sequence ID" value="NZ_CP017269.1"/>
</dbReference>
<dbReference type="InterPro" id="IPR016181">
    <property type="entry name" value="Acyl_CoA_acyltransferase"/>
</dbReference>
<dbReference type="InterPro" id="IPR000182">
    <property type="entry name" value="GNAT_dom"/>
</dbReference>
<accession>A0A1D8GCI2</accession>
<reference evidence="2 3" key="1">
    <citation type="submission" date="2016-09" db="EMBL/GenBank/DDBJ databases">
        <title>Genomic analysis reveals versatility of anaerobic energy metabolism of Geosporobacter ferrireducens IRF9 of phylum Firmicutes.</title>
        <authorList>
            <person name="Kim S.-J."/>
        </authorList>
    </citation>
    <scope>NUCLEOTIDE SEQUENCE [LARGE SCALE GENOMIC DNA]</scope>
    <source>
        <strain evidence="2 3">IRF9</strain>
    </source>
</reference>
<dbReference type="PROSITE" id="PS51186">
    <property type="entry name" value="GNAT"/>
    <property type="match status" value="1"/>
</dbReference>
<keyword evidence="3" id="KW-1185">Reference proteome</keyword>
<dbReference type="EMBL" id="CP017269">
    <property type="protein sequence ID" value="AOT68617.1"/>
    <property type="molecule type" value="Genomic_DNA"/>
</dbReference>
<sequence>MTDYFIRPMHLSELKAFFKQIEQDFPPDEYPPYEVMYTHLEERIQNGLVFCNQSIDLAYAICADSHSNDHVLISQLAVFPEYRGQRIGSAFVSAICERYAHKQSILVEVERPELAATLKDQNLRNLRIKFYENLGFYIIPNIEFSIWDVPMHLMALSYKTPVETLHQEIGQIIHQIYYSLMGQRFIHKLQFRKL</sequence>
<dbReference type="KEGG" id="gfe:Gferi_02800"/>
<feature type="domain" description="N-acetyltransferase" evidence="1">
    <location>
        <begin position="4"/>
        <end position="163"/>
    </location>
</feature>
<dbReference type="Pfam" id="PF13508">
    <property type="entry name" value="Acetyltransf_7"/>
    <property type="match status" value="1"/>
</dbReference>
<gene>
    <name evidence="2" type="ORF">Gferi_02800</name>
</gene>
<dbReference type="Proteomes" id="UP000095743">
    <property type="component" value="Chromosome"/>
</dbReference>
<dbReference type="GO" id="GO:0016747">
    <property type="term" value="F:acyltransferase activity, transferring groups other than amino-acyl groups"/>
    <property type="evidence" value="ECO:0007669"/>
    <property type="project" value="InterPro"/>
</dbReference>
<organism evidence="2 3">
    <name type="scientific">Geosporobacter ferrireducens</name>
    <dbReference type="NCBI Taxonomy" id="1424294"/>
    <lineage>
        <taxon>Bacteria</taxon>
        <taxon>Bacillati</taxon>
        <taxon>Bacillota</taxon>
        <taxon>Clostridia</taxon>
        <taxon>Peptostreptococcales</taxon>
        <taxon>Thermotaleaceae</taxon>
        <taxon>Geosporobacter</taxon>
    </lineage>
</organism>
<dbReference type="OrthoDB" id="9127144at2"/>
<dbReference type="AlphaFoldDB" id="A0A1D8GCI2"/>
<evidence type="ECO:0000313" key="2">
    <source>
        <dbReference type="EMBL" id="AOT68617.1"/>
    </source>
</evidence>
<protein>
    <recommendedName>
        <fullName evidence="1">N-acetyltransferase domain-containing protein</fullName>
    </recommendedName>
</protein>
<dbReference type="CDD" id="cd04301">
    <property type="entry name" value="NAT_SF"/>
    <property type="match status" value="1"/>
</dbReference>
<name>A0A1D8GCI2_9FIRM</name>
<proteinExistence type="predicted"/>
<dbReference type="SUPFAM" id="SSF55729">
    <property type="entry name" value="Acyl-CoA N-acyltransferases (Nat)"/>
    <property type="match status" value="1"/>
</dbReference>